<protein>
    <submittedName>
        <fullName evidence="4">Unc-45 myosin chaperone B</fullName>
    </submittedName>
</protein>
<comment type="caution">
    <text evidence="4">The sequence shown here is derived from an EMBL/GenBank/DDBJ whole genome shotgun (WGS) entry which is preliminary data.</text>
</comment>
<keyword evidence="3" id="KW-0732">Signal</keyword>
<dbReference type="PANTHER" id="PTHR45994:SF2">
    <property type="entry name" value="PROTEIN UNC-45 HOMOLOG B"/>
    <property type="match status" value="1"/>
</dbReference>
<proteinExistence type="predicted"/>
<dbReference type="InterPro" id="IPR016024">
    <property type="entry name" value="ARM-type_fold"/>
</dbReference>
<gene>
    <name evidence="4" type="ORF">HJG60_019971</name>
</gene>
<dbReference type="GO" id="GO:0005737">
    <property type="term" value="C:cytoplasm"/>
    <property type="evidence" value="ECO:0007669"/>
    <property type="project" value="UniProtKB-SubCell"/>
</dbReference>
<name>A0A833ZQH2_9CHIR</name>
<evidence type="ECO:0000256" key="2">
    <source>
        <dbReference type="ARBA" id="ARBA00022490"/>
    </source>
</evidence>
<dbReference type="AlphaFoldDB" id="A0A833ZQH2"/>
<evidence type="ECO:0000256" key="1">
    <source>
        <dbReference type="ARBA" id="ARBA00004496"/>
    </source>
</evidence>
<dbReference type="PANTHER" id="PTHR45994">
    <property type="entry name" value="FI21225P1"/>
    <property type="match status" value="1"/>
</dbReference>
<evidence type="ECO:0000313" key="5">
    <source>
        <dbReference type="Proteomes" id="UP000664940"/>
    </source>
</evidence>
<feature type="chain" id="PRO_5032907895" evidence="3">
    <location>
        <begin position="22"/>
        <end position="291"/>
    </location>
</feature>
<comment type="subcellular location">
    <subcellularLocation>
        <location evidence="1">Cytoplasm</location>
    </subcellularLocation>
</comment>
<accession>A0A833ZQH2</accession>
<reference evidence="4 5" key="1">
    <citation type="journal article" date="2020" name="Nature">
        <title>Six reference-quality genomes reveal evolution of bat adaptations.</title>
        <authorList>
            <person name="Jebb D."/>
            <person name="Huang Z."/>
            <person name="Pippel M."/>
            <person name="Hughes G.M."/>
            <person name="Lavrichenko K."/>
            <person name="Devanna P."/>
            <person name="Winkler S."/>
            <person name="Jermiin L.S."/>
            <person name="Skirmuntt E.C."/>
            <person name="Katzourakis A."/>
            <person name="Burkitt-Gray L."/>
            <person name="Ray D.A."/>
            <person name="Sullivan K.A.M."/>
            <person name="Roscito J.G."/>
            <person name="Kirilenko B.M."/>
            <person name="Davalos L.M."/>
            <person name="Corthals A.P."/>
            <person name="Power M.L."/>
            <person name="Jones G."/>
            <person name="Ransome R.D."/>
            <person name="Dechmann D.K.N."/>
            <person name="Locatelli A.G."/>
            <person name="Puechmaille S.J."/>
            <person name="Fedrigo O."/>
            <person name="Jarvis E.D."/>
            <person name="Hiller M."/>
            <person name="Vernes S.C."/>
            <person name="Myers E.W."/>
            <person name="Teeling E.C."/>
        </authorList>
    </citation>
    <scope>NUCLEOTIDE SEQUENCE [LARGE SCALE GENOMIC DNA]</scope>
    <source>
        <strain evidence="4">Bat1K_MPI-CBG_1</strain>
    </source>
</reference>
<dbReference type="Gene3D" id="1.25.10.10">
    <property type="entry name" value="Leucine-rich Repeat Variant"/>
    <property type="match status" value="1"/>
</dbReference>
<keyword evidence="2" id="KW-0963">Cytoplasm</keyword>
<evidence type="ECO:0000313" key="4">
    <source>
        <dbReference type="EMBL" id="KAF6098049.1"/>
    </source>
</evidence>
<sequence>MRVKRLLKAGVISALACMVKADSAILTDQTKELLARVFLALCDNPKDRGTIVAQGGGKALVPLALEGTDVGKVKAAHALAKIAAVSNPDMAFPGERVYEVVRPLVSLLDTQRDGLQNYEALLGLTNLSGRSEKLRQKIFKERALPDIENYMFENHDQLRQAATECMCNMVLLCGEDDEKVQNAAAGALAMLTAAQQKLCLKMTQVTTQWLEILQRLCLHDQLCIQHRGLVIAYNLLAADAELAKTLVESELLEILTVVGKQEPDEKKAAVIQTARECLVKCMDYGFIKPAS</sequence>
<dbReference type="InterPro" id="IPR011989">
    <property type="entry name" value="ARM-like"/>
</dbReference>
<dbReference type="EMBL" id="JABVXQ010000008">
    <property type="protein sequence ID" value="KAF6098049.1"/>
    <property type="molecule type" value="Genomic_DNA"/>
</dbReference>
<evidence type="ECO:0000256" key="3">
    <source>
        <dbReference type="SAM" id="SignalP"/>
    </source>
</evidence>
<dbReference type="GO" id="GO:0051879">
    <property type="term" value="F:Hsp90 protein binding"/>
    <property type="evidence" value="ECO:0007669"/>
    <property type="project" value="TreeGrafter"/>
</dbReference>
<dbReference type="Proteomes" id="UP000664940">
    <property type="component" value="Unassembled WGS sequence"/>
</dbReference>
<organism evidence="4 5">
    <name type="scientific">Phyllostomus discolor</name>
    <name type="common">pale spear-nosed bat</name>
    <dbReference type="NCBI Taxonomy" id="89673"/>
    <lineage>
        <taxon>Eukaryota</taxon>
        <taxon>Metazoa</taxon>
        <taxon>Chordata</taxon>
        <taxon>Craniata</taxon>
        <taxon>Vertebrata</taxon>
        <taxon>Euteleostomi</taxon>
        <taxon>Mammalia</taxon>
        <taxon>Eutheria</taxon>
        <taxon>Laurasiatheria</taxon>
        <taxon>Chiroptera</taxon>
        <taxon>Yangochiroptera</taxon>
        <taxon>Phyllostomidae</taxon>
        <taxon>Phyllostominae</taxon>
        <taxon>Phyllostomus</taxon>
    </lineage>
</organism>
<dbReference type="SUPFAM" id="SSF48371">
    <property type="entry name" value="ARM repeat"/>
    <property type="match status" value="1"/>
</dbReference>
<feature type="signal peptide" evidence="3">
    <location>
        <begin position="1"/>
        <end position="21"/>
    </location>
</feature>